<name>A0AAT9FPL9_9BACT</name>
<gene>
    <name evidence="2" type="ORF">NT6N_30160</name>
</gene>
<dbReference type="EMBL" id="AP026866">
    <property type="protein sequence ID" value="BDS07976.1"/>
    <property type="molecule type" value="Genomic_DNA"/>
</dbReference>
<accession>A0AAT9FPL9</accession>
<evidence type="ECO:0008006" key="3">
    <source>
        <dbReference type="Google" id="ProtNLM"/>
    </source>
</evidence>
<organism evidence="2">
    <name type="scientific">Oceaniferula spumae</name>
    <dbReference type="NCBI Taxonomy" id="2979115"/>
    <lineage>
        <taxon>Bacteria</taxon>
        <taxon>Pseudomonadati</taxon>
        <taxon>Verrucomicrobiota</taxon>
        <taxon>Verrucomicrobiia</taxon>
        <taxon>Verrucomicrobiales</taxon>
        <taxon>Verrucomicrobiaceae</taxon>
        <taxon>Oceaniferula</taxon>
    </lineage>
</organism>
<reference evidence="2" key="1">
    <citation type="submission" date="2024-07" db="EMBL/GenBank/DDBJ databases">
        <title>Complete genome sequence of Verrucomicrobiaceae bacterium NT6N.</title>
        <authorList>
            <person name="Huang C."/>
            <person name="Takami H."/>
            <person name="Hamasaki K."/>
        </authorList>
    </citation>
    <scope>NUCLEOTIDE SEQUENCE</scope>
    <source>
        <strain evidence="2">NT6N</strain>
    </source>
</reference>
<dbReference type="KEGG" id="osu:NT6N_30160"/>
<protein>
    <recommendedName>
        <fullName evidence="3">SLA1 homology domain-containing protein</fullName>
    </recommendedName>
</protein>
<evidence type="ECO:0000313" key="2">
    <source>
        <dbReference type="EMBL" id="BDS07976.1"/>
    </source>
</evidence>
<dbReference type="SUPFAM" id="SSF53474">
    <property type="entry name" value="alpha/beta-Hydrolases"/>
    <property type="match status" value="1"/>
</dbReference>
<dbReference type="InterPro" id="IPR029058">
    <property type="entry name" value="AB_hydrolase_fold"/>
</dbReference>
<feature type="chain" id="PRO_5043893912" description="SLA1 homology domain-containing protein" evidence="1">
    <location>
        <begin position="32"/>
        <end position="441"/>
    </location>
</feature>
<sequence length="441" mass="48411">MLVRLRVPIASNMKKIPLLLTSLALCSVLHASPTEVREWNTSSGHKAKASATQVKDGTVYLKMDNGKTVKLDMSKLVEADQKFIQKHFAIPDATTPAPGSDAKQAEGLAYPLGQMQGPIDAGGGSSYFVYLPKSLKQDRPAPLIFFCAPWGAKNAGFIKGMTDVADRFGWVVALSVNSSNGKGSVNNAKANTKHCKNSLDHLFSTLPLDEQRLHFAGHSGGGAQSFINTTIRPAYGVMPSAAYLLSGLSPRAEVVYGIGGGYDFNRYVTAQAVSRFRRNGFHRISPKGHPRAADSYREDGIFWMNCRYLGEEKENHEEESKDFEYASLIWLKELQESNAMRAYSNAVVLRDYYQPEGHNATVLQLLISELEKAPDNKTYHEALLALDELSEKYLTDSGGGSSMRRFDAKLAKQAEKLGETYGHIPEVAAILEALKKKTDGL</sequence>
<feature type="signal peptide" evidence="1">
    <location>
        <begin position="1"/>
        <end position="31"/>
    </location>
</feature>
<evidence type="ECO:0000256" key="1">
    <source>
        <dbReference type="SAM" id="SignalP"/>
    </source>
</evidence>
<proteinExistence type="predicted"/>
<keyword evidence="1" id="KW-0732">Signal</keyword>
<dbReference type="Gene3D" id="3.40.50.1820">
    <property type="entry name" value="alpha/beta hydrolase"/>
    <property type="match status" value="1"/>
</dbReference>
<dbReference type="Gene3D" id="2.30.30.700">
    <property type="entry name" value="SLA1 homology domain 1"/>
    <property type="match status" value="1"/>
</dbReference>
<dbReference type="AlphaFoldDB" id="A0AAT9FPL9"/>